<sequence>MVAVIGVSCCSTSNAIVNSTLIEQDFQIENTTFQYWVAGIKGGGAGYHFNLSLTKELPKNTALLKVVFRKKSAPLIKVDALHYNANLIVRVGGTEGDGQTPNLDSNLNDTQAQLFYTINGKEMSRIIDNVKEIPLMAYPSAKPKNN</sequence>
<dbReference type="EMBL" id="HE774682">
    <property type="protein sequence ID" value="CCG54453.1"/>
    <property type="molecule type" value="Genomic_DNA"/>
</dbReference>
<gene>
    <name evidence="1" type="ordered locus">KQS_12745</name>
</gene>
<dbReference type="eggNOG" id="ENOG5030QFH">
    <property type="taxonomic scope" value="Bacteria"/>
</dbReference>
<accession>H8XRL9</accession>
<reference evidence="1 2" key="1">
    <citation type="journal article" date="2012" name="J. Bacteriol.">
        <title>Complete Genome Sequence of Flavobacterium indicum GPSTA100-9T, Isolated from Warm Spring Water.</title>
        <authorList>
            <person name="Barbier P."/>
            <person name="Houel A."/>
            <person name="Loux V."/>
            <person name="Poulain J."/>
            <person name="Bernardet J.F."/>
            <person name="Touchon M."/>
            <person name="Duchaud E."/>
        </authorList>
    </citation>
    <scope>NUCLEOTIDE SEQUENCE [LARGE SCALE GENOMIC DNA]</scope>
    <source>
        <strain evidence="2">DSM 17447 / CIP 109464 / GPTSA100-9</strain>
    </source>
</reference>
<dbReference type="HOGENOM" id="CLU_1774660_0_0_10"/>
<dbReference type="PATRIC" id="fig|1094466.5.peg.2492"/>
<dbReference type="AlphaFoldDB" id="H8XRL9"/>
<keyword evidence="2" id="KW-1185">Reference proteome</keyword>
<organism evidence="1 2">
    <name type="scientific">Flavobacterium indicum (strain DSM 17447 / CIP 109464 / GPTSA100-9)</name>
    <dbReference type="NCBI Taxonomy" id="1094466"/>
    <lineage>
        <taxon>Bacteria</taxon>
        <taxon>Pseudomonadati</taxon>
        <taxon>Bacteroidota</taxon>
        <taxon>Flavobacteriia</taxon>
        <taxon>Flavobacteriales</taxon>
        <taxon>Flavobacteriaceae</taxon>
        <taxon>Flavobacterium</taxon>
    </lineage>
</organism>
<dbReference type="STRING" id="1094466.KQS_12745"/>
<proteinExistence type="predicted"/>
<evidence type="ECO:0000313" key="1">
    <source>
        <dbReference type="EMBL" id="CCG54453.1"/>
    </source>
</evidence>
<reference evidence="2" key="2">
    <citation type="submission" date="2012-03" db="EMBL/GenBank/DDBJ databases">
        <title>Complete genome sequence of Flavobacterium indicum GPTSA100-9T, isolated from warm spring water.</title>
        <authorList>
            <person name="Barbier P."/>
            <person name="Houel A."/>
            <person name="Loux V."/>
            <person name="Poulain J."/>
            <person name="Bernardet J.-F."/>
            <person name="Touchon M."/>
            <person name="Duchaud E."/>
        </authorList>
    </citation>
    <scope>NUCLEOTIDE SEQUENCE [LARGE SCALE GENOMIC DNA]</scope>
    <source>
        <strain evidence="2">DSM 17447 / CIP 109464 / GPTSA100-9</strain>
    </source>
</reference>
<dbReference type="Proteomes" id="UP000007599">
    <property type="component" value="Chromosome I"/>
</dbReference>
<evidence type="ECO:0000313" key="2">
    <source>
        <dbReference type="Proteomes" id="UP000007599"/>
    </source>
</evidence>
<protein>
    <submittedName>
        <fullName evidence="1">Uncharacterized protein</fullName>
    </submittedName>
</protein>
<name>H8XRL9_FLAIG</name>
<dbReference type="KEGG" id="fin:KQS_12745"/>